<proteinExistence type="predicted"/>
<protein>
    <submittedName>
        <fullName evidence="1">Uncharacterized protein</fullName>
    </submittedName>
</protein>
<dbReference type="EMBL" id="JBGNUJ010000004">
    <property type="protein sequence ID" value="KAL3960737.1"/>
    <property type="molecule type" value="Genomic_DNA"/>
</dbReference>
<keyword evidence="2" id="KW-1185">Reference proteome</keyword>
<reference evidence="1" key="1">
    <citation type="submission" date="2024-12" db="EMBL/GenBank/DDBJ databases">
        <title>Comparative genomics and development of molecular markers within Purpureocillium lilacinum and among Purpureocillium species.</title>
        <authorList>
            <person name="Yeh Z.-Y."/>
            <person name="Ni N.-T."/>
            <person name="Lo P.-H."/>
            <person name="Mushyakhwo K."/>
            <person name="Lin C.-F."/>
            <person name="Nai Y.-S."/>
        </authorList>
    </citation>
    <scope>NUCLEOTIDE SEQUENCE</scope>
    <source>
        <strain evidence="1">NCHU-NPUST-175</strain>
    </source>
</reference>
<organism evidence="1 2">
    <name type="scientific">Purpureocillium lilacinum</name>
    <name type="common">Paecilomyces lilacinus</name>
    <dbReference type="NCBI Taxonomy" id="33203"/>
    <lineage>
        <taxon>Eukaryota</taxon>
        <taxon>Fungi</taxon>
        <taxon>Dikarya</taxon>
        <taxon>Ascomycota</taxon>
        <taxon>Pezizomycotina</taxon>
        <taxon>Sordariomycetes</taxon>
        <taxon>Hypocreomycetidae</taxon>
        <taxon>Hypocreales</taxon>
        <taxon>Ophiocordycipitaceae</taxon>
        <taxon>Purpureocillium</taxon>
    </lineage>
</organism>
<dbReference type="Proteomes" id="UP001638806">
    <property type="component" value="Unassembled WGS sequence"/>
</dbReference>
<evidence type="ECO:0000313" key="1">
    <source>
        <dbReference type="EMBL" id="KAL3960737.1"/>
    </source>
</evidence>
<sequence>MFVSASKPTDQPSSGLDLNIACFTWIDRTMNPTAQAFDASAIMPGEGDTGWLAAALVPTCATAYTFPQLAARGANSVLYGNWSFASDVGLCLLSVRLAQLTPASADVLLPDLNPGAMQRGPTHVEGLNHTQGTIAGRQVRPKFPAINARQ</sequence>
<evidence type="ECO:0000313" key="2">
    <source>
        <dbReference type="Proteomes" id="UP001638806"/>
    </source>
</evidence>
<gene>
    <name evidence="1" type="ORF">ACCO45_005854</name>
</gene>
<comment type="caution">
    <text evidence="1">The sequence shown here is derived from an EMBL/GenBank/DDBJ whole genome shotgun (WGS) entry which is preliminary data.</text>
</comment>
<name>A0ACC4DXT8_PURLI</name>
<accession>A0ACC4DXT8</accession>